<reference evidence="2 3" key="1">
    <citation type="journal article" date="2014" name="Genome Biol. Evol.">
        <title>The secreted proteins of Achlya hypogyna and Thraustotheca clavata identify the ancestral oomycete secretome and reveal gene acquisitions by horizontal gene transfer.</title>
        <authorList>
            <person name="Misner I."/>
            <person name="Blouin N."/>
            <person name="Leonard G."/>
            <person name="Richards T.A."/>
            <person name="Lane C.E."/>
        </authorList>
    </citation>
    <scope>NUCLEOTIDE SEQUENCE [LARGE SCALE GENOMIC DNA]</scope>
    <source>
        <strain evidence="2 3">ATCC 48635</strain>
    </source>
</reference>
<name>A0A1V9ZS65_ACHHY</name>
<evidence type="ECO:0000313" key="2">
    <source>
        <dbReference type="EMBL" id="OQS00791.1"/>
    </source>
</evidence>
<organism evidence="2 3">
    <name type="scientific">Achlya hypogyna</name>
    <name type="common">Oomycete</name>
    <name type="synonym">Protoachlya hypogyna</name>
    <dbReference type="NCBI Taxonomy" id="1202772"/>
    <lineage>
        <taxon>Eukaryota</taxon>
        <taxon>Sar</taxon>
        <taxon>Stramenopiles</taxon>
        <taxon>Oomycota</taxon>
        <taxon>Saprolegniomycetes</taxon>
        <taxon>Saprolegniales</taxon>
        <taxon>Achlyaceae</taxon>
        <taxon>Achlya</taxon>
    </lineage>
</organism>
<proteinExistence type="predicted"/>
<feature type="domain" description="C2 NT-type" evidence="1">
    <location>
        <begin position="3"/>
        <end position="138"/>
    </location>
</feature>
<dbReference type="Pfam" id="PF10358">
    <property type="entry name" value="NT-C2"/>
    <property type="match status" value="1"/>
</dbReference>
<dbReference type="Proteomes" id="UP000243579">
    <property type="component" value="Unassembled WGS sequence"/>
</dbReference>
<sequence length="200" mass="22568">MFSFRSPHQPVVADFEVEVDGCYNVLEGHPVVCVYKYGDGRRGESYAADVINQTARWPGWRISLPHCRLDTVNGTLQPRCLRLSLHRVTTPAGGRRMQFGVVDVDIADFIGRMQASRRYLLQQSNLNATLHIVVHTKQVHGDVLYKPRCPPRPEIPTDTCFVSSTSVRTRALPAKDAVHAIVIDILRTSEEQRSRHLPSK</sequence>
<dbReference type="AlphaFoldDB" id="A0A1V9ZS65"/>
<dbReference type="PROSITE" id="PS51840">
    <property type="entry name" value="C2_NT"/>
    <property type="match status" value="1"/>
</dbReference>
<protein>
    <recommendedName>
        <fullName evidence="1">C2 NT-type domain-containing protein</fullName>
    </recommendedName>
</protein>
<gene>
    <name evidence="2" type="ORF">ACHHYP_02686</name>
</gene>
<dbReference type="InterPro" id="IPR019448">
    <property type="entry name" value="NT-C2"/>
</dbReference>
<dbReference type="PANTHER" id="PTHR21456:SF1">
    <property type="entry name" value="C2 NT-TYPE DOMAIN-CONTAINING PROTEIN"/>
    <property type="match status" value="1"/>
</dbReference>
<dbReference type="EMBL" id="JNBR01000024">
    <property type="protein sequence ID" value="OQS00791.1"/>
    <property type="molecule type" value="Genomic_DNA"/>
</dbReference>
<accession>A0A1V9ZS65</accession>
<dbReference type="PANTHER" id="PTHR21456">
    <property type="entry name" value="FAMILY WITH SEQUENCE SIMILARITY 102"/>
    <property type="match status" value="1"/>
</dbReference>
<evidence type="ECO:0000313" key="3">
    <source>
        <dbReference type="Proteomes" id="UP000243579"/>
    </source>
</evidence>
<dbReference type="OrthoDB" id="74108at2759"/>
<dbReference type="InterPro" id="IPR039931">
    <property type="entry name" value="EEIG1/2-like"/>
</dbReference>
<keyword evidence="3" id="KW-1185">Reference proteome</keyword>
<evidence type="ECO:0000259" key="1">
    <source>
        <dbReference type="PROSITE" id="PS51840"/>
    </source>
</evidence>
<comment type="caution">
    <text evidence="2">The sequence shown here is derived from an EMBL/GenBank/DDBJ whole genome shotgun (WGS) entry which is preliminary data.</text>
</comment>